<feature type="chain" id="PRO_5020629002" evidence="1">
    <location>
        <begin position="21"/>
        <end position="343"/>
    </location>
</feature>
<gene>
    <name evidence="3" type="ORF">EV199_1456</name>
</gene>
<keyword evidence="1" id="KW-0732">Signal</keyword>
<dbReference type="OrthoDB" id="7314861at2"/>
<name>A0A4V2F204_9BACT</name>
<evidence type="ECO:0000313" key="3">
    <source>
        <dbReference type="EMBL" id="RZS75587.1"/>
    </source>
</evidence>
<dbReference type="GO" id="GO:0006508">
    <property type="term" value="P:proteolysis"/>
    <property type="evidence" value="ECO:0007669"/>
    <property type="project" value="InterPro"/>
</dbReference>
<dbReference type="EMBL" id="SGXA01000001">
    <property type="protein sequence ID" value="RZS75587.1"/>
    <property type="molecule type" value="Genomic_DNA"/>
</dbReference>
<dbReference type="Gene3D" id="3.90.226.10">
    <property type="entry name" value="2-enoyl-CoA Hydratase, Chain A, domain 1"/>
    <property type="match status" value="1"/>
</dbReference>
<keyword evidence="4" id="KW-1185">Reference proteome</keyword>
<protein>
    <submittedName>
        <fullName evidence="3">Peptidase S41-like protein</fullName>
    </submittedName>
</protein>
<sequence length="343" mass="36656">MIRAVSLISVLLFSICCVNAQSSTGSSFAANTSMRGQDSAYALLEDALELMQRSPFSKPAIGWDSLKSAARNQLITASCSKDAHAVINWCAAQANLNHSFLMPKAKVSVYSNDTVTLKRTPALRELVGKIQAELTADGVGYISVPYISTTDEASCRLLADSLQKQIRKLAQQGAVNWIIDLRSNTGGNCWPMLAGMGPLIGEGVCGYFVKPDRSTTISYNNGTAWHGKTAMCTVSSPLTLSEMEKKNIVILTGPKTSSAGEILALAFRGMPNVRTMGEPTAGLTTGNAPYTMLDGSLLILSVCREADRKGVIVEGKLQPDDRIAPSTSEDAARIAAVMWLQSL</sequence>
<dbReference type="PANTHER" id="PTHR32060:SF30">
    <property type="entry name" value="CARBOXY-TERMINAL PROCESSING PROTEASE CTPA"/>
    <property type="match status" value="1"/>
</dbReference>
<dbReference type="InterPro" id="IPR005151">
    <property type="entry name" value="Tail-specific_protease"/>
</dbReference>
<dbReference type="GO" id="GO:0030288">
    <property type="term" value="C:outer membrane-bounded periplasmic space"/>
    <property type="evidence" value="ECO:0007669"/>
    <property type="project" value="TreeGrafter"/>
</dbReference>
<reference evidence="3 4" key="1">
    <citation type="submission" date="2019-02" db="EMBL/GenBank/DDBJ databases">
        <title>Genomic Encyclopedia of Type Strains, Phase IV (KMG-IV): sequencing the most valuable type-strain genomes for metagenomic binning, comparative biology and taxonomic classification.</title>
        <authorList>
            <person name="Goeker M."/>
        </authorList>
    </citation>
    <scope>NUCLEOTIDE SEQUENCE [LARGE SCALE GENOMIC DNA]</scope>
    <source>
        <strain evidence="3 4">DSM 18116</strain>
    </source>
</reference>
<dbReference type="SMART" id="SM00245">
    <property type="entry name" value="TSPc"/>
    <property type="match status" value="1"/>
</dbReference>
<dbReference type="GO" id="GO:0008236">
    <property type="term" value="F:serine-type peptidase activity"/>
    <property type="evidence" value="ECO:0007669"/>
    <property type="project" value="InterPro"/>
</dbReference>
<dbReference type="AlphaFoldDB" id="A0A4V2F204"/>
<dbReference type="CDD" id="cd06567">
    <property type="entry name" value="Peptidase_S41"/>
    <property type="match status" value="1"/>
</dbReference>
<feature type="signal peptide" evidence="1">
    <location>
        <begin position="1"/>
        <end position="20"/>
    </location>
</feature>
<accession>A0A4V2F204</accession>
<dbReference type="Proteomes" id="UP000293874">
    <property type="component" value="Unassembled WGS sequence"/>
</dbReference>
<dbReference type="GO" id="GO:0007165">
    <property type="term" value="P:signal transduction"/>
    <property type="evidence" value="ECO:0007669"/>
    <property type="project" value="TreeGrafter"/>
</dbReference>
<evidence type="ECO:0000259" key="2">
    <source>
        <dbReference type="SMART" id="SM00245"/>
    </source>
</evidence>
<dbReference type="GO" id="GO:0004175">
    <property type="term" value="F:endopeptidase activity"/>
    <property type="evidence" value="ECO:0007669"/>
    <property type="project" value="TreeGrafter"/>
</dbReference>
<organism evidence="3 4">
    <name type="scientific">Pseudobacter ginsenosidimutans</name>
    <dbReference type="NCBI Taxonomy" id="661488"/>
    <lineage>
        <taxon>Bacteria</taxon>
        <taxon>Pseudomonadati</taxon>
        <taxon>Bacteroidota</taxon>
        <taxon>Chitinophagia</taxon>
        <taxon>Chitinophagales</taxon>
        <taxon>Chitinophagaceae</taxon>
        <taxon>Pseudobacter</taxon>
    </lineage>
</organism>
<dbReference type="PANTHER" id="PTHR32060">
    <property type="entry name" value="TAIL-SPECIFIC PROTEASE"/>
    <property type="match status" value="1"/>
</dbReference>
<dbReference type="Pfam" id="PF03572">
    <property type="entry name" value="Peptidase_S41"/>
    <property type="match status" value="1"/>
</dbReference>
<evidence type="ECO:0000313" key="4">
    <source>
        <dbReference type="Proteomes" id="UP000293874"/>
    </source>
</evidence>
<dbReference type="SUPFAM" id="SSF52096">
    <property type="entry name" value="ClpP/crotonase"/>
    <property type="match status" value="1"/>
</dbReference>
<proteinExistence type="predicted"/>
<dbReference type="InterPro" id="IPR029045">
    <property type="entry name" value="ClpP/crotonase-like_dom_sf"/>
</dbReference>
<dbReference type="RefSeq" id="WP_130539945.1">
    <property type="nucleotide sequence ID" value="NZ_CP042431.1"/>
</dbReference>
<comment type="caution">
    <text evidence="3">The sequence shown here is derived from an EMBL/GenBank/DDBJ whole genome shotgun (WGS) entry which is preliminary data.</text>
</comment>
<feature type="domain" description="Tail specific protease" evidence="2">
    <location>
        <begin position="110"/>
        <end position="324"/>
    </location>
</feature>
<evidence type="ECO:0000256" key="1">
    <source>
        <dbReference type="SAM" id="SignalP"/>
    </source>
</evidence>